<comment type="caution">
    <text evidence="2">The sequence shown here is derived from an EMBL/GenBank/DDBJ whole genome shotgun (WGS) entry which is preliminary data.</text>
</comment>
<keyword evidence="1" id="KW-0472">Membrane</keyword>
<keyword evidence="1" id="KW-1133">Transmembrane helix</keyword>
<feature type="transmembrane region" description="Helical" evidence="1">
    <location>
        <begin position="6"/>
        <end position="27"/>
    </location>
</feature>
<sequence>MTEFIERAGAIAGAVSAIIALTIAVFIKPWRAHKRRKAERDKAEADFRAAVLDKLDALNDDVADLQYERLSQAHDFYTGRGWCPTSKKDQLCVMYKSYTAKGRNHLSVHYEQEILGLPDKPEDVGRKDE</sequence>
<evidence type="ECO:0000313" key="2">
    <source>
        <dbReference type="EMBL" id="HIU47600.1"/>
    </source>
</evidence>
<gene>
    <name evidence="2" type="ORF">IAC59_10160</name>
</gene>
<reference evidence="2" key="2">
    <citation type="journal article" date="2021" name="PeerJ">
        <title>Extensive microbial diversity within the chicken gut microbiome revealed by metagenomics and culture.</title>
        <authorList>
            <person name="Gilroy R."/>
            <person name="Ravi A."/>
            <person name="Getino M."/>
            <person name="Pursley I."/>
            <person name="Horton D.L."/>
            <person name="Alikhan N.F."/>
            <person name="Baker D."/>
            <person name="Gharbi K."/>
            <person name="Hall N."/>
            <person name="Watson M."/>
            <person name="Adriaenssens E.M."/>
            <person name="Foster-Nyarko E."/>
            <person name="Jarju S."/>
            <person name="Secka A."/>
            <person name="Antonio M."/>
            <person name="Oren A."/>
            <person name="Chaudhuri R.R."/>
            <person name="La Ragione R."/>
            <person name="Hildebrand F."/>
            <person name="Pallen M.J."/>
        </authorList>
    </citation>
    <scope>NUCLEOTIDE SEQUENCE</scope>
    <source>
        <strain evidence="2">ChiSxjej2B14-8506</strain>
    </source>
</reference>
<dbReference type="EMBL" id="DVNK01000062">
    <property type="protein sequence ID" value="HIU47600.1"/>
    <property type="molecule type" value="Genomic_DNA"/>
</dbReference>
<name>A0A9D1S5E1_9FIRM</name>
<dbReference type="Proteomes" id="UP000824123">
    <property type="component" value="Unassembled WGS sequence"/>
</dbReference>
<evidence type="ECO:0000256" key="1">
    <source>
        <dbReference type="SAM" id="Phobius"/>
    </source>
</evidence>
<organism evidence="2 3">
    <name type="scientific">Candidatus Fimadaptatus faecigallinarum</name>
    <dbReference type="NCBI Taxonomy" id="2840814"/>
    <lineage>
        <taxon>Bacteria</taxon>
        <taxon>Bacillati</taxon>
        <taxon>Bacillota</taxon>
        <taxon>Clostridia</taxon>
        <taxon>Eubacteriales</taxon>
        <taxon>Candidatus Fimadaptatus</taxon>
    </lineage>
</organism>
<reference evidence="2" key="1">
    <citation type="submission" date="2020-10" db="EMBL/GenBank/DDBJ databases">
        <authorList>
            <person name="Gilroy R."/>
        </authorList>
    </citation>
    <scope>NUCLEOTIDE SEQUENCE</scope>
    <source>
        <strain evidence="2">ChiSxjej2B14-8506</strain>
    </source>
</reference>
<evidence type="ECO:0000313" key="3">
    <source>
        <dbReference type="Proteomes" id="UP000824123"/>
    </source>
</evidence>
<proteinExistence type="predicted"/>
<accession>A0A9D1S5E1</accession>
<protein>
    <submittedName>
        <fullName evidence="2">Uncharacterized protein</fullName>
    </submittedName>
</protein>
<dbReference type="AlphaFoldDB" id="A0A9D1S5E1"/>
<keyword evidence="1" id="KW-0812">Transmembrane</keyword>